<dbReference type="InterPro" id="IPR043129">
    <property type="entry name" value="ATPase_NBD"/>
</dbReference>
<evidence type="ECO:0000259" key="1">
    <source>
        <dbReference type="Pfam" id="PF02541"/>
    </source>
</evidence>
<organism evidence="2 3">
    <name type="scientific">Candidatus Onthousia faecipullorum</name>
    <dbReference type="NCBI Taxonomy" id="2840887"/>
    <lineage>
        <taxon>Bacteria</taxon>
        <taxon>Bacillati</taxon>
        <taxon>Bacillota</taxon>
        <taxon>Bacilli</taxon>
        <taxon>Candidatus Onthousia</taxon>
    </lineage>
</organism>
<reference evidence="2" key="1">
    <citation type="submission" date="2020-10" db="EMBL/GenBank/DDBJ databases">
        <authorList>
            <person name="Gilroy R."/>
        </authorList>
    </citation>
    <scope>NUCLEOTIDE SEQUENCE</scope>
    <source>
        <strain evidence="2">CHK195-26880</strain>
    </source>
</reference>
<dbReference type="Gene3D" id="3.30.420.150">
    <property type="entry name" value="Exopolyphosphatase. Domain 2"/>
    <property type="match status" value="1"/>
</dbReference>
<feature type="domain" description="Ppx/GppA phosphatase N-terminal" evidence="1">
    <location>
        <begin position="30"/>
        <end position="148"/>
    </location>
</feature>
<dbReference type="SUPFAM" id="SSF53067">
    <property type="entry name" value="Actin-like ATPase domain"/>
    <property type="match status" value="1"/>
</dbReference>
<gene>
    <name evidence="2" type="ORF">IAB59_06135</name>
</gene>
<dbReference type="EMBL" id="DVKQ01000079">
    <property type="protein sequence ID" value="HIT38034.1"/>
    <property type="molecule type" value="Genomic_DNA"/>
</dbReference>
<dbReference type="InterPro" id="IPR003695">
    <property type="entry name" value="Ppx_GppA_N"/>
</dbReference>
<comment type="caution">
    <text evidence="2">The sequence shown here is derived from an EMBL/GenBank/DDBJ whole genome shotgun (WGS) entry which is preliminary data.</text>
</comment>
<evidence type="ECO:0000313" key="2">
    <source>
        <dbReference type="EMBL" id="HIT38034.1"/>
    </source>
</evidence>
<protein>
    <recommendedName>
        <fullName evidence="1">Ppx/GppA phosphatase N-terminal domain-containing protein</fullName>
    </recommendedName>
</protein>
<name>A0A9D1KBX3_9FIRM</name>
<reference evidence="2" key="2">
    <citation type="journal article" date="2021" name="PeerJ">
        <title>Extensive microbial diversity within the chicken gut microbiome revealed by metagenomics and culture.</title>
        <authorList>
            <person name="Gilroy R."/>
            <person name="Ravi A."/>
            <person name="Getino M."/>
            <person name="Pursley I."/>
            <person name="Horton D.L."/>
            <person name="Alikhan N.F."/>
            <person name="Baker D."/>
            <person name="Gharbi K."/>
            <person name="Hall N."/>
            <person name="Watson M."/>
            <person name="Adriaenssens E.M."/>
            <person name="Foster-Nyarko E."/>
            <person name="Jarju S."/>
            <person name="Secka A."/>
            <person name="Antonio M."/>
            <person name="Oren A."/>
            <person name="Chaudhuri R.R."/>
            <person name="La Ragione R."/>
            <person name="Hildebrand F."/>
            <person name="Pallen M.J."/>
        </authorList>
    </citation>
    <scope>NUCLEOTIDE SEQUENCE</scope>
    <source>
        <strain evidence="2">CHK195-26880</strain>
    </source>
</reference>
<sequence>MIIKKENKIISSDLDKLYVVIKKALEDTKDVHIYGCSIFRNITKKDLEEINKNLKKKFNLEIEVVSQEDEAKYTALGCYNNIKYDGNICVFIGGGGSIELIFVNSGKIIDKKYYDFGVVDITTKFSSLKDDVPTCTFDEVYSYVDNLIGDLETKADILILAGGDHLYWYNNARYDLLDNTLYKDDNQKYMLTRDMSDTYDKDALVTSLDKIRENSDNPLWFDGSRAMKVITNLISHKVDAKYIVPTKINMEEGLKELLILR</sequence>
<evidence type="ECO:0000313" key="3">
    <source>
        <dbReference type="Proteomes" id="UP000886833"/>
    </source>
</evidence>
<dbReference type="Pfam" id="PF02541">
    <property type="entry name" value="Ppx-GppA"/>
    <property type="match status" value="1"/>
</dbReference>
<dbReference type="AlphaFoldDB" id="A0A9D1KBX3"/>
<accession>A0A9D1KBX3</accession>
<dbReference type="Gene3D" id="3.30.420.40">
    <property type="match status" value="1"/>
</dbReference>
<proteinExistence type="predicted"/>
<dbReference type="Proteomes" id="UP000886833">
    <property type="component" value="Unassembled WGS sequence"/>
</dbReference>